<dbReference type="OrthoDB" id="195899at2759"/>
<reference evidence="2 3" key="1">
    <citation type="journal article" date="2009" name="Science">
        <title>Green evolution and dynamic adaptations revealed by genomes of the marine picoeukaryotes Micromonas.</title>
        <authorList>
            <person name="Worden A.Z."/>
            <person name="Lee J.H."/>
            <person name="Mock T."/>
            <person name="Rouze P."/>
            <person name="Simmons M.P."/>
            <person name="Aerts A.L."/>
            <person name="Allen A.E."/>
            <person name="Cuvelier M.L."/>
            <person name="Derelle E."/>
            <person name="Everett M.V."/>
            <person name="Foulon E."/>
            <person name="Grimwood J."/>
            <person name="Gundlach H."/>
            <person name="Henrissat B."/>
            <person name="Napoli C."/>
            <person name="McDonald S.M."/>
            <person name="Parker M.S."/>
            <person name="Rombauts S."/>
            <person name="Salamov A."/>
            <person name="Von Dassow P."/>
            <person name="Badger J.H."/>
            <person name="Coutinho P.M."/>
            <person name="Demir E."/>
            <person name="Dubchak I."/>
            <person name="Gentemann C."/>
            <person name="Eikrem W."/>
            <person name="Gready J.E."/>
            <person name="John U."/>
            <person name="Lanier W."/>
            <person name="Lindquist E.A."/>
            <person name="Lucas S."/>
            <person name="Mayer K.F."/>
            <person name="Moreau H."/>
            <person name="Not F."/>
            <person name="Otillar R."/>
            <person name="Panaud O."/>
            <person name="Pangilinan J."/>
            <person name="Paulsen I."/>
            <person name="Piegu B."/>
            <person name="Poliakov A."/>
            <person name="Robbens S."/>
            <person name="Schmutz J."/>
            <person name="Toulza E."/>
            <person name="Wyss T."/>
            <person name="Zelensky A."/>
            <person name="Zhou K."/>
            <person name="Armbrust E.V."/>
            <person name="Bhattacharya D."/>
            <person name="Goodenough U.W."/>
            <person name="Van de Peer Y."/>
            <person name="Grigoriev I.V."/>
        </authorList>
    </citation>
    <scope>NUCLEOTIDE SEQUENCE [LARGE SCALE GENOMIC DNA]</scope>
    <source>
        <strain evidence="3">RCC299 / NOUM17</strain>
    </source>
</reference>
<evidence type="ECO:0000313" key="2">
    <source>
        <dbReference type="EMBL" id="ACO66726.1"/>
    </source>
</evidence>
<keyword evidence="1" id="KW-0812">Transmembrane</keyword>
<keyword evidence="1" id="KW-0472">Membrane</keyword>
<dbReference type="Proteomes" id="UP000002009">
    <property type="component" value="Chromosome 13"/>
</dbReference>
<feature type="transmembrane region" description="Helical" evidence="1">
    <location>
        <begin position="217"/>
        <end position="239"/>
    </location>
</feature>
<evidence type="ECO:0008006" key="4">
    <source>
        <dbReference type="Google" id="ProtNLM"/>
    </source>
</evidence>
<name>C1EG70_MICCC</name>
<dbReference type="EMBL" id="CP001331">
    <property type="protein sequence ID" value="ACO66726.1"/>
    <property type="molecule type" value="Genomic_DNA"/>
</dbReference>
<dbReference type="RefSeq" id="XP_002505468.1">
    <property type="nucleotide sequence ID" value="XM_002505422.1"/>
</dbReference>
<accession>C1EG70</accession>
<gene>
    <name evidence="2" type="ORF">MICPUN_63532</name>
</gene>
<evidence type="ECO:0000313" key="3">
    <source>
        <dbReference type="Proteomes" id="UP000002009"/>
    </source>
</evidence>
<proteinExistence type="predicted"/>
<evidence type="ECO:0000256" key="1">
    <source>
        <dbReference type="SAM" id="Phobius"/>
    </source>
</evidence>
<dbReference type="InParanoid" id="C1EG70"/>
<sequence length="442" mass="49815">MTPEPLLSGYSSDTVGPLERWMRRMWGLPTGQGLWAEHPSVVRPGLFFGKTFGRRAPGFVKRGVMHETATWEEADRETGSGLDGGTVSKRIGGYREFEKRRGYDLRLHRFDMRQQMRVQFAEGRDDALRSVSLGEDLWHILTVDMSLSRLLMLEIYTEFFFILIGAVLLTLVAAAEGANLDSTLFGEKLLLSFTTVRISTDSVYGWEEKTPSSKPEIIVLALLGWFHWLLLSVAGAIIVTRALKPLQQVAFAPDAIMNDSEISVRLITLRPSVILYDVHVYMKLIAAFKDPETGNYVGALRPIEIAHTKGHYGLFKHFPMTVKHDVTAPDSPLRETTIDHIMLLEVTVTATDNNGNPVFAAANYMPPNSHIVNSSSFQGAYGEKKLYPRLLRGRWRDQMRPFKEANTGAPFKATDMPMYLYNMDNFHVIELEQKADSDDSPV</sequence>
<protein>
    <recommendedName>
        <fullName evidence="4">Inward rectifier potassium channel C-terminal domain-containing protein</fullName>
    </recommendedName>
</protein>
<keyword evidence="3" id="KW-1185">Reference proteome</keyword>
<feature type="transmembrane region" description="Helical" evidence="1">
    <location>
        <begin position="155"/>
        <end position="175"/>
    </location>
</feature>
<dbReference type="AlphaFoldDB" id="C1EG70"/>
<dbReference type="KEGG" id="mis:MICPUN_63532"/>
<organism evidence="2 3">
    <name type="scientific">Micromonas commoda (strain RCC299 / NOUM17 / CCMP2709)</name>
    <name type="common">Picoplanktonic green alga</name>
    <dbReference type="NCBI Taxonomy" id="296587"/>
    <lineage>
        <taxon>Eukaryota</taxon>
        <taxon>Viridiplantae</taxon>
        <taxon>Chlorophyta</taxon>
        <taxon>Mamiellophyceae</taxon>
        <taxon>Mamiellales</taxon>
        <taxon>Mamiellaceae</taxon>
        <taxon>Micromonas</taxon>
    </lineage>
</organism>
<dbReference type="GeneID" id="8248642"/>
<keyword evidence="1" id="KW-1133">Transmembrane helix</keyword>